<evidence type="ECO:0000256" key="2">
    <source>
        <dbReference type="ARBA" id="ARBA00022692"/>
    </source>
</evidence>
<feature type="transmembrane region" description="Helical" evidence="5">
    <location>
        <begin position="41"/>
        <end position="58"/>
    </location>
</feature>
<feature type="domain" description="GtrA/DPMS transmembrane" evidence="6">
    <location>
        <begin position="14"/>
        <end position="128"/>
    </location>
</feature>
<sequence length="160" mass="16458">MRSAFPSDVSRMLRFGAVGLLNTALGYSLILAGLALGLGDILSNAAGYAAGLTLGFFLNRQWTFGRAGGFRRGAVVRYAMTFVVAYSANLCVVVAAMSAGFIENPFVHLAGNCLYSVIFYLGSARFVFVGGANDAVAATNATRTQAAAIATATPSPGAAT</sequence>
<keyword evidence="4 5" id="KW-0472">Membrane</keyword>
<dbReference type="InterPro" id="IPR007267">
    <property type="entry name" value="GtrA_DPMS_TM"/>
</dbReference>
<dbReference type="EMBL" id="CP033367">
    <property type="protein sequence ID" value="QKD05945.1"/>
    <property type="molecule type" value="Genomic_DNA"/>
</dbReference>
<reference evidence="7 8" key="1">
    <citation type="submission" date="2018-10" db="EMBL/GenBank/DDBJ databases">
        <authorList>
            <person name="Perry B.J."/>
            <person name="Sullivan J.T."/>
            <person name="Murphy R.J.T."/>
            <person name="Ramsay J.P."/>
            <person name="Ronson C.W."/>
        </authorList>
    </citation>
    <scope>NUCLEOTIDE SEQUENCE [LARGE SCALE GENOMIC DNA]</scope>
    <source>
        <strain evidence="7 8">R88b</strain>
    </source>
</reference>
<evidence type="ECO:0000256" key="3">
    <source>
        <dbReference type="ARBA" id="ARBA00022989"/>
    </source>
</evidence>
<evidence type="ECO:0000256" key="4">
    <source>
        <dbReference type="ARBA" id="ARBA00023136"/>
    </source>
</evidence>
<dbReference type="GO" id="GO:0000271">
    <property type="term" value="P:polysaccharide biosynthetic process"/>
    <property type="evidence" value="ECO:0007669"/>
    <property type="project" value="InterPro"/>
</dbReference>
<keyword evidence="2 5" id="KW-0812">Transmembrane</keyword>
<keyword evidence="3 5" id="KW-1133">Transmembrane helix</keyword>
<dbReference type="Proteomes" id="UP000503017">
    <property type="component" value="Chromosome"/>
</dbReference>
<dbReference type="Pfam" id="PF04138">
    <property type="entry name" value="GtrA_DPMS_TM"/>
    <property type="match status" value="1"/>
</dbReference>
<evidence type="ECO:0000313" key="8">
    <source>
        <dbReference type="Proteomes" id="UP000503017"/>
    </source>
</evidence>
<name>A0A6M7WV82_RHILI</name>
<organism evidence="7 8">
    <name type="scientific">Mesorhizobium loti R88b</name>
    <dbReference type="NCBI Taxonomy" id="935548"/>
    <lineage>
        <taxon>Bacteria</taxon>
        <taxon>Pseudomonadati</taxon>
        <taxon>Pseudomonadota</taxon>
        <taxon>Alphaproteobacteria</taxon>
        <taxon>Hyphomicrobiales</taxon>
        <taxon>Phyllobacteriaceae</taxon>
        <taxon>Mesorhizobium</taxon>
    </lineage>
</organism>
<evidence type="ECO:0000256" key="5">
    <source>
        <dbReference type="SAM" id="Phobius"/>
    </source>
</evidence>
<protein>
    <submittedName>
        <fullName evidence="7">GtrA family protein</fullName>
    </submittedName>
</protein>
<feature type="transmembrane region" description="Helical" evidence="5">
    <location>
        <begin position="108"/>
        <end position="128"/>
    </location>
</feature>
<evidence type="ECO:0000313" key="7">
    <source>
        <dbReference type="EMBL" id="QKD05945.1"/>
    </source>
</evidence>
<dbReference type="GO" id="GO:0016020">
    <property type="term" value="C:membrane"/>
    <property type="evidence" value="ECO:0007669"/>
    <property type="project" value="UniProtKB-SubCell"/>
</dbReference>
<feature type="transmembrane region" description="Helical" evidence="5">
    <location>
        <begin position="12"/>
        <end position="35"/>
    </location>
</feature>
<gene>
    <name evidence="7" type="ORF">EB235_34715</name>
</gene>
<proteinExistence type="predicted"/>
<evidence type="ECO:0000256" key="1">
    <source>
        <dbReference type="ARBA" id="ARBA00004141"/>
    </source>
</evidence>
<feature type="transmembrane region" description="Helical" evidence="5">
    <location>
        <begin position="78"/>
        <end position="102"/>
    </location>
</feature>
<accession>A0A6M7WV82</accession>
<comment type="subcellular location">
    <subcellularLocation>
        <location evidence="1">Membrane</location>
        <topology evidence="1">Multi-pass membrane protein</topology>
    </subcellularLocation>
</comment>
<dbReference type="AlphaFoldDB" id="A0A6M7WV82"/>
<evidence type="ECO:0000259" key="6">
    <source>
        <dbReference type="Pfam" id="PF04138"/>
    </source>
</evidence>